<name>A0AA38VFV7_9PEZI</name>
<dbReference type="SUPFAM" id="SSF54928">
    <property type="entry name" value="RNA-binding domain, RBD"/>
    <property type="match status" value="2"/>
</dbReference>
<evidence type="ECO:0000313" key="6">
    <source>
        <dbReference type="Proteomes" id="UP001174691"/>
    </source>
</evidence>
<feature type="domain" description="RRM" evidence="4">
    <location>
        <begin position="167"/>
        <end position="253"/>
    </location>
</feature>
<organism evidence="5 6">
    <name type="scientific">Coniochaeta hoffmannii</name>
    <dbReference type="NCBI Taxonomy" id="91930"/>
    <lineage>
        <taxon>Eukaryota</taxon>
        <taxon>Fungi</taxon>
        <taxon>Dikarya</taxon>
        <taxon>Ascomycota</taxon>
        <taxon>Pezizomycotina</taxon>
        <taxon>Sordariomycetes</taxon>
        <taxon>Sordariomycetidae</taxon>
        <taxon>Coniochaetales</taxon>
        <taxon>Coniochaetaceae</taxon>
        <taxon>Coniochaeta</taxon>
    </lineage>
</organism>
<dbReference type="Proteomes" id="UP001174691">
    <property type="component" value="Unassembled WGS sequence"/>
</dbReference>
<gene>
    <name evidence="5" type="ORF">NKR19_g7704</name>
</gene>
<keyword evidence="1 2" id="KW-0694">RNA-binding</keyword>
<dbReference type="EMBL" id="JANBVN010000139">
    <property type="protein sequence ID" value="KAJ9138781.1"/>
    <property type="molecule type" value="Genomic_DNA"/>
</dbReference>
<dbReference type="InterPro" id="IPR035979">
    <property type="entry name" value="RBD_domain_sf"/>
</dbReference>
<reference evidence="5" key="1">
    <citation type="submission" date="2022-07" db="EMBL/GenBank/DDBJ databases">
        <title>Fungi with potential for degradation of polypropylene.</title>
        <authorList>
            <person name="Gostincar C."/>
        </authorList>
    </citation>
    <scope>NUCLEOTIDE SEQUENCE</scope>
    <source>
        <strain evidence="5">EXF-13287</strain>
    </source>
</reference>
<evidence type="ECO:0000259" key="4">
    <source>
        <dbReference type="PROSITE" id="PS50102"/>
    </source>
</evidence>
<dbReference type="InterPro" id="IPR012677">
    <property type="entry name" value="Nucleotide-bd_a/b_plait_sf"/>
</dbReference>
<feature type="domain" description="RRM" evidence="4">
    <location>
        <begin position="17"/>
        <end position="97"/>
    </location>
</feature>
<evidence type="ECO:0000313" key="5">
    <source>
        <dbReference type="EMBL" id="KAJ9138781.1"/>
    </source>
</evidence>
<dbReference type="Pfam" id="PF00076">
    <property type="entry name" value="RRM_1"/>
    <property type="match status" value="1"/>
</dbReference>
<dbReference type="Gene3D" id="3.30.70.330">
    <property type="match status" value="2"/>
</dbReference>
<dbReference type="SMART" id="SM00360">
    <property type="entry name" value="RRM"/>
    <property type="match status" value="2"/>
</dbReference>
<feature type="region of interest" description="Disordered" evidence="3">
    <location>
        <begin position="90"/>
        <end position="150"/>
    </location>
</feature>
<dbReference type="GO" id="GO:0003723">
    <property type="term" value="F:RNA binding"/>
    <property type="evidence" value="ECO:0007669"/>
    <property type="project" value="UniProtKB-UniRule"/>
</dbReference>
<comment type="caution">
    <text evidence="5">The sequence shown here is derived from an EMBL/GenBank/DDBJ whole genome shotgun (WGS) entry which is preliminary data.</text>
</comment>
<evidence type="ECO:0000256" key="3">
    <source>
        <dbReference type="SAM" id="MobiDB-lite"/>
    </source>
</evidence>
<dbReference type="CDD" id="cd00590">
    <property type="entry name" value="RRM_SF"/>
    <property type="match status" value="1"/>
</dbReference>
<proteinExistence type="predicted"/>
<evidence type="ECO:0000256" key="2">
    <source>
        <dbReference type="PROSITE-ProRule" id="PRU00176"/>
    </source>
</evidence>
<sequence length="308" mass="33774">MDSTQQDSVPSAVTDGRRIYLGNLLYSVKPEDVDAVLKEHNLGKYDKIHLSFDPISARNPGYCFVEFFHKDDADAALTALAGAELAGRPLKVGPCHAKAPSSSQREAGGSGSGSGTPRRDYSSPVSRWGDFKRERDPASPSRPQPEGNLAKAMNHYDDVAANGDRGRRLFVGGLTKMENQTQHQDEIRGYFAGYEVEAVGKRITPREEVREVPGNHHYCFVDLASAEDAQRAIKELDGTPIPAGTLKVSQAKPPRPRQSDGTGYENRYSSPRRNGALAENGDRPPRSKMESPQPQRSLMSNNWRAKAA</sequence>
<keyword evidence="6" id="KW-1185">Reference proteome</keyword>
<dbReference type="InterPro" id="IPR000504">
    <property type="entry name" value="RRM_dom"/>
</dbReference>
<dbReference type="PANTHER" id="PTHR21245">
    <property type="entry name" value="HETEROGENEOUS NUCLEAR RIBONUCLEOPROTEIN"/>
    <property type="match status" value="1"/>
</dbReference>
<feature type="compositionally biased region" description="Basic and acidic residues" evidence="3">
    <location>
        <begin position="280"/>
        <end position="289"/>
    </location>
</feature>
<accession>A0AA38VFV7</accession>
<feature type="region of interest" description="Disordered" evidence="3">
    <location>
        <begin position="238"/>
        <end position="308"/>
    </location>
</feature>
<evidence type="ECO:0000256" key="1">
    <source>
        <dbReference type="ARBA" id="ARBA00022884"/>
    </source>
</evidence>
<feature type="compositionally biased region" description="Polar residues" evidence="3">
    <location>
        <begin position="290"/>
        <end position="308"/>
    </location>
</feature>
<protein>
    <recommendedName>
        <fullName evidence="4">RRM domain-containing protein</fullName>
    </recommendedName>
</protein>
<dbReference type="PROSITE" id="PS50102">
    <property type="entry name" value="RRM"/>
    <property type="match status" value="2"/>
</dbReference>
<dbReference type="AlphaFoldDB" id="A0AA38VFV7"/>